<feature type="region of interest" description="Disordered" evidence="1">
    <location>
        <begin position="1"/>
        <end position="20"/>
    </location>
</feature>
<dbReference type="Proteomes" id="UP001642484">
    <property type="component" value="Unassembled WGS sequence"/>
</dbReference>
<reference evidence="2 3" key="1">
    <citation type="submission" date="2024-02" db="EMBL/GenBank/DDBJ databases">
        <authorList>
            <person name="Chen Y."/>
            <person name="Shah S."/>
            <person name="Dougan E. K."/>
            <person name="Thang M."/>
            <person name="Chan C."/>
        </authorList>
    </citation>
    <scope>NUCLEOTIDE SEQUENCE [LARGE SCALE GENOMIC DNA]</scope>
</reference>
<organism evidence="2 3">
    <name type="scientific">Durusdinium trenchii</name>
    <dbReference type="NCBI Taxonomy" id="1381693"/>
    <lineage>
        <taxon>Eukaryota</taxon>
        <taxon>Sar</taxon>
        <taxon>Alveolata</taxon>
        <taxon>Dinophyceae</taxon>
        <taxon>Suessiales</taxon>
        <taxon>Symbiodiniaceae</taxon>
        <taxon>Durusdinium</taxon>
    </lineage>
</organism>
<evidence type="ECO:0000313" key="3">
    <source>
        <dbReference type="Proteomes" id="UP001642484"/>
    </source>
</evidence>
<feature type="compositionally biased region" description="Basic residues" evidence="1">
    <location>
        <begin position="211"/>
        <end position="224"/>
    </location>
</feature>
<feature type="compositionally biased region" description="Low complexity" evidence="1">
    <location>
        <begin position="194"/>
        <end position="204"/>
    </location>
</feature>
<accession>A0ABP0QFU3</accession>
<keyword evidence="3" id="KW-1185">Reference proteome</keyword>
<comment type="caution">
    <text evidence="2">The sequence shown here is derived from an EMBL/GenBank/DDBJ whole genome shotgun (WGS) entry which is preliminary data.</text>
</comment>
<protein>
    <submittedName>
        <fullName evidence="2">Uncharacterized protein</fullName>
    </submittedName>
</protein>
<name>A0ABP0QFU3_9DINO</name>
<dbReference type="EMBL" id="CAXAMN010024461">
    <property type="protein sequence ID" value="CAK9086874.1"/>
    <property type="molecule type" value="Genomic_DNA"/>
</dbReference>
<feature type="region of interest" description="Disordered" evidence="1">
    <location>
        <begin position="185"/>
        <end position="224"/>
    </location>
</feature>
<evidence type="ECO:0000313" key="2">
    <source>
        <dbReference type="EMBL" id="CAK9086874.1"/>
    </source>
</evidence>
<proteinExistence type="predicted"/>
<gene>
    <name evidence="2" type="ORF">CCMP2556_LOCUS42062</name>
</gene>
<evidence type="ECO:0000256" key="1">
    <source>
        <dbReference type="SAM" id="MobiDB-lite"/>
    </source>
</evidence>
<sequence>MAAAAPAQTLPAMPQAPATAPVPAAPVATAPSTAYQVWQGLQGAVLCDADRLCGPNRAYVRSPVNVGTPTVVTTSPTGATVSGGPVVSASSLPAPPWMQSIGSQGQPMVIPAPAPAAVAPVAGTSGVFVPSPGAAGSPVVASVQPGSGVFVPSPQNASFVQTSIAAGSPVAKVAPAAVPMQPTPAFPNIPAGSEPFAKAKAAAPAKEEPKKRSKKKKTKCCGVC</sequence>